<name>N9M619_9GAMM</name>
<sequence>MATFQKRNGRVTATVRIKPHPVKSKTFDTIRDAKAWAQELEVKFKNEKAEVFEHIIFREALIEYRDTVSIKKKGADKEITRLNFFLKYMNCDIPLTKIDKQFLVDWREMRLKKAQTGTVQRELMMLSGFLTWCVNTKLWLSNNPMKEVQKPKAGNHRERVISEEEIEIITPYLNNDLRDIFVLALETGMRQSEICGLTWDRVFIDRSFLRLDKTKNGRAREVPLSLKARAILKERTKTRSKKVFEYDPYDVCKDFRDARVRANLEGFRFHDARHTAATRIAQKIQVLDLCKMFGWNNPKQAMTYYNATATEIASRL</sequence>
<dbReference type="InterPro" id="IPR050090">
    <property type="entry name" value="Tyrosine_recombinase_XerCD"/>
</dbReference>
<dbReference type="PANTHER" id="PTHR30349:SF94">
    <property type="entry name" value="INTEGRASE_RECOMBINASE HI_1414-RELATED"/>
    <property type="match status" value="1"/>
</dbReference>
<proteinExistence type="predicted"/>
<dbReference type="eggNOG" id="COG0582">
    <property type="taxonomic scope" value="Bacteria"/>
</dbReference>
<dbReference type="Gene3D" id="1.10.150.130">
    <property type="match status" value="1"/>
</dbReference>
<dbReference type="AlphaFoldDB" id="N9M619"/>
<dbReference type="GO" id="GO:0015074">
    <property type="term" value="P:DNA integration"/>
    <property type="evidence" value="ECO:0007669"/>
    <property type="project" value="UniProtKB-KW"/>
</dbReference>
<dbReference type="Proteomes" id="UP000013248">
    <property type="component" value="Unassembled WGS sequence"/>
</dbReference>
<dbReference type="PANTHER" id="PTHR30349">
    <property type="entry name" value="PHAGE INTEGRASE-RELATED"/>
    <property type="match status" value="1"/>
</dbReference>
<feature type="domain" description="Tyr recombinase" evidence="4">
    <location>
        <begin position="156"/>
        <end position="316"/>
    </location>
</feature>
<dbReference type="RefSeq" id="WP_005215113.1">
    <property type="nucleotide sequence ID" value="NZ_KB850089.1"/>
</dbReference>
<dbReference type="Gene3D" id="1.10.443.10">
    <property type="entry name" value="Intergrase catalytic core"/>
    <property type="match status" value="1"/>
</dbReference>
<dbReference type="InterPro" id="IPR002104">
    <property type="entry name" value="Integrase_catalytic"/>
</dbReference>
<dbReference type="STRING" id="1217705.F900_00681"/>
<dbReference type="EMBL" id="APRP01000007">
    <property type="protein sequence ID" value="ENX03983.1"/>
    <property type="molecule type" value="Genomic_DNA"/>
</dbReference>
<organism evidence="5 6">
    <name type="scientific">Acinetobacter modestus</name>
    <dbReference type="NCBI Taxonomy" id="1776740"/>
    <lineage>
        <taxon>Bacteria</taxon>
        <taxon>Pseudomonadati</taxon>
        <taxon>Pseudomonadota</taxon>
        <taxon>Gammaproteobacteria</taxon>
        <taxon>Moraxellales</taxon>
        <taxon>Moraxellaceae</taxon>
        <taxon>Acinetobacter</taxon>
    </lineage>
</organism>
<dbReference type="InterPro" id="IPR011010">
    <property type="entry name" value="DNA_brk_join_enz"/>
</dbReference>
<evidence type="ECO:0000259" key="4">
    <source>
        <dbReference type="PROSITE" id="PS51898"/>
    </source>
</evidence>
<keyword evidence="1" id="KW-0229">DNA integration</keyword>
<dbReference type="CDD" id="cd00796">
    <property type="entry name" value="INT_Rci_Hp1_C"/>
    <property type="match status" value="1"/>
</dbReference>
<dbReference type="GO" id="GO:0003677">
    <property type="term" value="F:DNA binding"/>
    <property type="evidence" value="ECO:0007669"/>
    <property type="project" value="UniProtKB-KW"/>
</dbReference>
<dbReference type="PROSITE" id="PS51898">
    <property type="entry name" value="TYR_RECOMBINASE"/>
    <property type="match status" value="1"/>
</dbReference>
<evidence type="ECO:0000256" key="1">
    <source>
        <dbReference type="ARBA" id="ARBA00022908"/>
    </source>
</evidence>
<dbReference type="InterPro" id="IPR010998">
    <property type="entry name" value="Integrase_recombinase_N"/>
</dbReference>
<accession>N9M619</accession>
<gene>
    <name evidence="5" type="ORF">F900_00681</name>
</gene>
<reference evidence="5 6" key="1">
    <citation type="submission" date="2013-02" db="EMBL/GenBank/DDBJ databases">
        <title>The Genome Sequence of Acinetobacter sp. ANC 3862.</title>
        <authorList>
            <consortium name="The Broad Institute Genome Sequencing Platform"/>
            <consortium name="The Broad Institute Genome Sequencing Center for Infectious Disease"/>
            <person name="Cerqueira G."/>
            <person name="Feldgarden M."/>
            <person name="Courvalin P."/>
            <person name="Perichon B."/>
            <person name="Grillot-Courvalin C."/>
            <person name="Clermont D."/>
            <person name="Rocha E."/>
            <person name="Yoon E.-J."/>
            <person name="Nemec A."/>
            <person name="Walker B."/>
            <person name="Young S.K."/>
            <person name="Zeng Q."/>
            <person name="Gargeya S."/>
            <person name="Fitzgerald M."/>
            <person name="Haas B."/>
            <person name="Abouelleil A."/>
            <person name="Alvarado L."/>
            <person name="Arachchi H.M."/>
            <person name="Berlin A.M."/>
            <person name="Chapman S.B."/>
            <person name="Dewar J."/>
            <person name="Goldberg J."/>
            <person name="Griggs A."/>
            <person name="Gujja S."/>
            <person name="Hansen M."/>
            <person name="Howarth C."/>
            <person name="Imamovic A."/>
            <person name="Larimer J."/>
            <person name="McCowan C."/>
            <person name="Murphy C."/>
            <person name="Neiman D."/>
            <person name="Pearson M."/>
            <person name="Priest M."/>
            <person name="Roberts A."/>
            <person name="Saif S."/>
            <person name="Shea T."/>
            <person name="Sisk P."/>
            <person name="Sykes S."/>
            <person name="Wortman J."/>
            <person name="Nusbaum C."/>
            <person name="Birren B."/>
        </authorList>
    </citation>
    <scope>NUCLEOTIDE SEQUENCE [LARGE SCALE GENOMIC DNA]</scope>
    <source>
        <strain evidence="5 6">ANC 3862</strain>
    </source>
</reference>
<keyword evidence="3" id="KW-0233">DNA recombination</keyword>
<evidence type="ECO:0000313" key="6">
    <source>
        <dbReference type="Proteomes" id="UP000013248"/>
    </source>
</evidence>
<evidence type="ECO:0000313" key="5">
    <source>
        <dbReference type="EMBL" id="ENX03983.1"/>
    </source>
</evidence>
<dbReference type="GO" id="GO:0006310">
    <property type="term" value="P:DNA recombination"/>
    <property type="evidence" value="ECO:0007669"/>
    <property type="project" value="UniProtKB-KW"/>
</dbReference>
<evidence type="ECO:0000256" key="2">
    <source>
        <dbReference type="ARBA" id="ARBA00023125"/>
    </source>
</evidence>
<evidence type="ECO:0000256" key="3">
    <source>
        <dbReference type="ARBA" id="ARBA00023172"/>
    </source>
</evidence>
<dbReference type="InterPro" id="IPR013762">
    <property type="entry name" value="Integrase-like_cat_sf"/>
</dbReference>
<dbReference type="HOGENOM" id="CLU_027562_32_1_6"/>
<dbReference type="Pfam" id="PF00589">
    <property type="entry name" value="Phage_integrase"/>
    <property type="match status" value="1"/>
</dbReference>
<dbReference type="SUPFAM" id="SSF56349">
    <property type="entry name" value="DNA breaking-rejoining enzymes"/>
    <property type="match status" value="1"/>
</dbReference>
<comment type="caution">
    <text evidence="5">The sequence shown here is derived from an EMBL/GenBank/DDBJ whole genome shotgun (WGS) entry which is preliminary data.</text>
</comment>
<keyword evidence="2" id="KW-0238">DNA-binding</keyword>
<protein>
    <recommendedName>
        <fullName evidence="4">Tyr recombinase domain-containing protein</fullName>
    </recommendedName>
</protein>
<dbReference type="PATRIC" id="fig|1217705.3.peg.653"/>